<dbReference type="AlphaFoldDB" id="A0A4D9DXD7"/>
<name>A0A4D9DXD7_9SAUR</name>
<evidence type="ECO:0000313" key="2">
    <source>
        <dbReference type="Proteomes" id="UP000297703"/>
    </source>
</evidence>
<accession>A0A4D9DXD7</accession>
<organism evidence="1 2">
    <name type="scientific">Platysternon megacephalum</name>
    <name type="common">big-headed turtle</name>
    <dbReference type="NCBI Taxonomy" id="55544"/>
    <lineage>
        <taxon>Eukaryota</taxon>
        <taxon>Metazoa</taxon>
        <taxon>Chordata</taxon>
        <taxon>Craniata</taxon>
        <taxon>Vertebrata</taxon>
        <taxon>Euteleostomi</taxon>
        <taxon>Archelosauria</taxon>
        <taxon>Testudinata</taxon>
        <taxon>Testudines</taxon>
        <taxon>Cryptodira</taxon>
        <taxon>Durocryptodira</taxon>
        <taxon>Testudinoidea</taxon>
        <taxon>Platysternidae</taxon>
        <taxon>Platysternon</taxon>
    </lineage>
</organism>
<reference evidence="1 2" key="1">
    <citation type="submission" date="2019-04" db="EMBL/GenBank/DDBJ databases">
        <title>Draft genome of the big-headed turtle Platysternon megacephalum.</title>
        <authorList>
            <person name="Gong S."/>
        </authorList>
    </citation>
    <scope>NUCLEOTIDE SEQUENCE [LARGE SCALE GENOMIC DNA]</scope>
    <source>
        <strain evidence="1">DO16091913</strain>
        <tissue evidence="1">Muscle</tissue>
    </source>
</reference>
<keyword evidence="2" id="KW-1185">Reference proteome</keyword>
<sequence>MMPPPACSLPTLPYFGHTKPPLLSLFKAWTAHIDQKTLWGHGLTHSNPVSSVRYLESLLGRHKPVFWHGHKPVRVWRLLEMGRPVRLKAAEMTLYSQIAPAFFISSLRSKSGQPTSLTLNTLISQT</sequence>
<dbReference type="Proteomes" id="UP000297703">
    <property type="component" value="Unassembled WGS sequence"/>
</dbReference>
<dbReference type="EMBL" id="QXTE01000332">
    <property type="protein sequence ID" value="TFJ99393.1"/>
    <property type="molecule type" value="Genomic_DNA"/>
</dbReference>
<proteinExistence type="predicted"/>
<gene>
    <name evidence="1" type="ORF">DR999_PMT18580</name>
</gene>
<protein>
    <submittedName>
        <fullName evidence="1">Zinc finger protein RFP-like</fullName>
    </submittedName>
</protein>
<reference evidence="1 2" key="2">
    <citation type="submission" date="2019-04" db="EMBL/GenBank/DDBJ databases">
        <title>The genome sequence of big-headed turtle.</title>
        <authorList>
            <person name="Gong S."/>
        </authorList>
    </citation>
    <scope>NUCLEOTIDE SEQUENCE [LARGE SCALE GENOMIC DNA]</scope>
    <source>
        <strain evidence="1">DO16091913</strain>
        <tissue evidence="1">Muscle</tissue>
    </source>
</reference>
<comment type="caution">
    <text evidence="1">The sequence shown here is derived from an EMBL/GenBank/DDBJ whole genome shotgun (WGS) entry which is preliminary data.</text>
</comment>
<evidence type="ECO:0000313" key="1">
    <source>
        <dbReference type="EMBL" id="TFJ99393.1"/>
    </source>
</evidence>